<dbReference type="Proteomes" id="UP000184085">
    <property type="component" value="Unassembled WGS sequence"/>
</dbReference>
<dbReference type="AlphaFoldDB" id="A0A1M4N0Q0"/>
<dbReference type="Gene3D" id="1.10.4030.10">
    <property type="entry name" value="Porin chaperone SurA, peptide-binding domain"/>
    <property type="match status" value="1"/>
</dbReference>
<dbReference type="PANTHER" id="PTHR47637">
    <property type="entry name" value="CHAPERONE SURA"/>
    <property type="match status" value="1"/>
</dbReference>
<reference evidence="9" key="1">
    <citation type="submission" date="2016-09" db="EMBL/GenBank/DDBJ databases">
        <authorList>
            <person name="Wibberg D."/>
        </authorList>
    </citation>
    <scope>NUCLEOTIDE SEQUENCE [LARGE SCALE GENOMIC DNA]</scope>
</reference>
<evidence type="ECO:0000256" key="5">
    <source>
        <dbReference type="PROSITE-ProRule" id="PRU00278"/>
    </source>
</evidence>
<dbReference type="RefSeq" id="WP_072707013.1">
    <property type="nucleotide sequence ID" value="NZ_FMJB01000055.1"/>
</dbReference>
<sequence>MRNLLLISATLLSLMPALAPAQGLFSPVLRVNEDAITGYELNQRITLLRAFGTPGNVPQIAEEQLIDDALKIQAAEQMGITLSPEEIQAGVAELASRGNLSADDFIANLAGDGVDPATLEAFVVPGLAWRQVVRQRFAGQANVTEDEIDRAMSLTGSGGGLRVLLAEIILPARPEVPGEIEQATEIANRVSKTTSPAEFSAAARNYSATASRQSGGRMPWMAITELPPILRPIVLSIGINDVTQPIEIPNGIALFQLRGIEETEAPAPEYAAIEYAQYLIPGGQTPEALAEAKRIAGTTDTCNDLYGINKGQEPARLERTSLPPAQIPSDIAIELSKLDEGETSTAITRNGGQTLVLLMMCGRTAAINEEASREDVANNLRNQRLGASADSYLGQLKADARIVRP</sequence>
<dbReference type="InterPro" id="IPR000297">
    <property type="entry name" value="PPIase_PpiC"/>
</dbReference>
<organism evidence="8 9">
    <name type="scientific">Donghicola eburneus</name>
    <dbReference type="NCBI Taxonomy" id="393278"/>
    <lineage>
        <taxon>Bacteria</taxon>
        <taxon>Pseudomonadati</taxon>
        <taxon>Pseudomonadota</taxon>
        <taxon>Alphaproteobacteria</taxon>
        <taxon>Rhodobacterales</taxon>
        <taxon>Roseobacteraceae</taxon>
        <taxon>Donghicola</taxon>
    </lineage>
</organism>
<evidence type="ECO:0000313" key="8">
    <source>
        <dbReference type="EMBL" id="SCM68391.1"/>
    </source>
</evidence>
<keyword evidence="9" id="KW-1185">Reference proteome</keyword>
<dbReference type="SUPFAM" id="SSF54534">
    <property type="entry name" value="FKBP-like"/>
    <property type="match status" value="1"/>
</dbReference>
<dbReference type="InterPro" id="IPR050280">
    <property type="entry name" value="OMP_Chaperone_SurA"/>
</dbReference>
<dbReference type="InterPro" id="IPR027304">
    <property type="entry name" value="Trigger_fact/SurA_dom_sf"/>
</dbReference>
<dbReference type="PROSITE" id="PS50198">
    <property type="entry name" value="PPIC_PPIASE_2"/>
    <property type="match status" value="1"/>
</dbReference>
<feature type="chain" id="PRO_5009906702" description="Parvulin-like PPIase" evidence="6">
    <location>
        <begin position="22"/>
        <end position="405"/>
    </location>
</feature>
<keyword evidence="5 8" id="KW-0413">Isomerase</keyword>
<protein>
    <recommendedName>
        <fullName evidence="1">Parvulin-like PPIase</fullName>
    </recommendedName>
    <alternativeName>
        <fullName evidence="3">Peptidyl-prolyl cis-trans isomerase plp</fullName>
    </alternativeName>
    <alternativeName>
        <fullName evidence="4">Rotamase plp</fullName>
    </alternativeName>
</protein>
<accession>A0A1M4N0Q0</accession>
<evidence type="ECO:0000256" key="3">
    <source>
        <dbReference type="ARBA" id="ARBA00030642"/>
    </source>
</evidence>
<dbReference type="SUPFAM" id="SSF109998">
    <property type="entry name" value="Triger factor/SurA peptide-binding domain-like"/>
    <property type="match status" value="1"/>
</dbReference>
<gene>
    <name evidence="8" type="ORF">KARMA_2609</name>
</gene>
<dbReference type="InterPro" id="IPR046357">
    <property type="entry name" value="PPIase_dom_sf"/>
</dbReference>
<dbReference type="GO" id="GO:0003755">
    <property type="term" value="F:peptidyl-prolyl cis-trans isomerase activity"/>
    <property type="evidence" value="ECO:0007669"/>
    <property type="project" value="UniProtKB-KW"/>
</dbReference>
<dbReference type="EMBL" id="FMJB01000055">
    <property type="protein sequence ID" value="SCM68391.1"/>
    <property type="molecule type" value="Genomic_DNA"/>
</dbReference>
<evidence type="ECO:0000256" key="1">
    <source>
        <dbReference type="ARBA" id="ARBA00018370"/>
    </source>
</evidence>
<keyword evidence="2 6" id="KW-0732">Signal</keyword>
<keyword evidence="5" id="KW-0697">Rotamase</keyword>
<feature type="domain" description="PpiC" evidence="7">
    <location>
        <begin position="160"/>
        <end position="259"/>
    </location>
</feature>
<dbReference type="PANTHER" id="PTHR47637:SF1">
    <property type="entry name" value="CHAPERONE SURA"/>
    <property type="match status" value="1"/>
</dbReference>
<proteinExistence type="predicted"/>
<evidence type="ECO:0000256" key="6">
    <source>
        <dbReference type="SAM" id="SignalP"/>
    </source>
</evidence>
<name>A0A1M4N0Q0_9RHOB</name>
<evidence type="ECO:0000256" key="2">
    <source>
        <dbReference type="ARBA" id="ARBA00022729"/>
    </source>
</evidence>
<feature type="signal peptide" evidence="6">
    <location>
        <begin position="1"/>
        <end position="21"/>
    </location>
</feature>
<evidence type="ECO:0000256" key="4">
    <source>
        <dbReference type="ARBA" id="ARBA00031484"/>
    </source>
</evidence>
<dbReference type="Pfam" id="PF00639">
    <property type="entry name" value="Rotamase"/>
    <property type="match status" value="1"/>
</dbReference>
<dbReference type="Gene3D" id="3.10.50.40">
    <property type="match status" value="1"/>
</dbReference>
<evidence type="ECO:0000259" key="7">
    <source>
        <dbReference type="PROSITE" id="PS50198"/>
    </source>
</evidence>
<evidence type="ECO:0000313" key="9">
    <source>
        <dbReference type="Proteomes" id="UP000184085"/>
    </source>
</evidence>